<dbReference type="Proteomes" id="UP000504609">
    <property type="component" value="Unplaced"/>
</dbReference>
<dbReference type="GeneID" id="111430426"/>
<proteinExistence type="predicted"/>
<dbReference type="KEGG" id="cmos:111430426"/>
<evidence type="ECO:0000313" key="1">
    <source>
        <dbReference type="Proteomes" id="UP000504609"/>
    </source>
</evidence>
<reference evidence="2" key="1">
    <citation type="submission" date="2025-08" db="UniProtKB">
        <authorList>
            <consortium name="RefSeq"/>
        </authorList>
    </citation>
    <scope>IDENTIFICATION</scope>
    <source>
        <tissue evidence="2">Young leaves</tissue>
    </source>
</reference>
<dbReference type="PANTHER" id="PTHR33601:SF21">
    <property type="entry name" value="PROTEIN LITTLE ZIPPER 1-LIKE"/>
    <property type="match status" value="1"/>
</dbReference>
<keyword evidence="1" id="KW-1185">Reference proteome</keyword>
<name>A0A6J1E3C5_CUCMO</name>
<sequence length="96" mass="11601">MCISATQSILFHQIQTSKNRRRSKRSKLQVLRLTRRRCEEKLGKDIELKNLQLYLKNQTIIKENDKLREKANILHQENIALMTEFQKKFPHLNQRK</sequence>
<dbReference type="RefSeq" id="XP_022922429.1">
    <property type="nucleotide sequence ID" value="XM_023066661.1"/>
</dbReference>
<protein>
    <submittedName>
        <fullName evidence="2">Protein LITTLE ZIPPER 1-like</fullName>
    </submittedName>
</protein>
<dbReference type="PANTHER" id="PTHR33601">
    <property type="entry name" value="PROTEIN LITTLE ZIPPER 4"/>
    <property type="match status" value="1"/>
</dbReference>
<accession>A0A6J1E3C5</accession>
<evidence type="ECO:0000313" key="2">
    <source>
        <dbReference type="RefSeq" id="XP_022922429.1"/>
    </source>
</evidence>
<dbReference type="AlphaFoldDB" id="A0A6J1E3C5"/>
<organism evidence="1 2">
    <name type="scientific">Cucurbita moschata</name>
    <name type="common">Winter crookneck squash</name>
    <name type="synonym">Cucurbita pepo var. moschata</name>
    <dbReference type="NCBI Taxonomy" id="3662"/>
    <lineage>
        <taxon>Eukaryota</taxon>
        <taxon>Viridiplantae</taxon>
        <taxon>Streptophyta</taxon>
        <taxon>Embryophyta</taxon>
        <taxon>Tracheophyta</taxon>
        <taxon>Spermatophyta</taxon>
        <taxon>Magnoliopsida</taxon>
        <taxon>eudicotyledons</taxon>
        <taxon>Gunneridae</taxon>
        <taxon>Pentapetalae</taxon>
        <taxon>rosids</taxon>
        <taxon>fabids</taxon>
        <taxon>Cucurbitales</taxon>
        <taxon>Cucurbitaceae</taxon>
        <taxon>Cucurbiteae</taxon>
        <taxon>Cucurbita</taxon>
    </lineage>
</organism>
<gene>
    <name evidence="2" type="primary">LOC111430426</name>
</gene>
<dbReference type="InterPro" id="IPR039312">
    <property type="entry name" value="ZPR"/>
</dbReference>